<evidence type="ECO:0000313" key="2">
    <source>
        <dbReference type="EMBL" id="MDX8150565.1"/>
    </source>
</evidence>
<dbReference type="Proteomes" id="UP001277761">
    <property type="component" value="Unassembled WGS sequence"/>
</dbReference>
<dbReference type="SUPFAM" id="SSF159894">
    <property type="entry name" value="YgaC/TfoX-N like"/>
    <property type="match status" value="1"/>
</dbReference>
<name>A0ABU4VFH9_9ACTN</name>
<comment type="caution">
    <text evidence="2">The sequence shown here is derived from an EMBL/GenBank/DDBJ whole genome shotgun (WGS) entry which is preliminary data.</text>
</comment>
<dbReference type="InterPro" id="IPR007076">
    <property type="entry name" value="TfoX_N"/>
</dbReference>
<evidence type="ECO:0000259" key="1">
    <source>
        <dbReference type="Pfam" id="PF04993"/>
    </source>
</evidence>
<keyword evidence="3" id="KW-1185">Reference proteome</keyword>
<evidence type="ECO:0000313" key="3">
    <source>
        <dbReference type="Proteomes" id="UP001277761"/>
    </source>
</evidence>
<proteinExistence type="predicted"/>
<dbReference type="Pfam" id="PF04993">
    <property type="entry name" value="TfoX_N"/>
    <property type="match status" value="1"/>
</dbReference>
<dbReference type="RefSeq" id="WP_319952711.1">
    <property type="nucleotide sequence ID" value="NZ_JAXAVX010000001.1"/>
</dbReference>
<gene>
    <name evidence="2" type="ORF">SK069_03085</name>
</gene>
<protein>
    <submittedName>
        <fullName evidence="2">TfoX/Sxy family protein</fullName>
    </submittedName>
</protein>
<accession>A0ABU4VFH9</accession>
<dbReference type="EMBL" id="JAXAVX010000001">
    <property type="protein sequence ID" value="MDX8150565.1"/>
    <property type="molecule type" value="Genomic_DNA"/>
</dbReference>
<reference evidence="2 3" key="1">
    <citation type="submission" date="2023-11" db="EMBL/GenBank/DDBJ databases">
        <authorList>
            <person name="Xu M."/>
            <person name="Jiang T."/>
        </authorList>
    </citation>
    <scope>NUCLEOTIDE SEQUENCE [LARGE SCALE GENOMIC DNA]</scope>
    <source>
        <strain evidence="2 3">SD</strain>
    </source>
</reference>
<dbReference type="Gene3D" id="3.30.1460.30">
    <property type="entry name" value="YgaC/TfoX-N like chaperone"/>
    <property type="match status" value="1"/>
</dbReference>
<organism evidence="2 3">
    <name type="scientific">Patulibacter brassicae</name>
    <dbReference type="NCBI Taxonomy" id="1705717"/>
    <lineage>
        <taxon>Bacteria</taxon>
        <taxon>Bacillati</taxon>
        <taxon>Actinomycetota</taxon>
        <taxon>Thermoleophilia</taxon>
        <taxon>Solirubrobacterales</taxon>
        <taxon>Patulibacteraceae</taxon>
        <taxon>Patulibacter</taxon>
    </lineage>
</organism>
<feature type="domain" description="TfoX N-terminal" evidence="1">
    <location>
        <begin position="13"/>
        <end position="104"/>
    </location>
</feature>
<sequence length="108" mass="11911">MAHDPELVLRLMELLADEPDVTEKRMFGGHAFLVGGALAIAASRSGGLLVRVAADDADRLVERDGIERMVMRGREMRNWLLVAPEAIATTTQLRPWVRRGVAFARSVS</sequence>